<organism evidence="2 3">
    <name type="scientific">Mortierella alpina</name>
    <name type="common">Oleaginous fungus</name>
    <name type="synonym">Mortierella renispora</name>
    <dbReference type="NCBI Taxonomy" id="64518"/>
    <lineage>
        <taxon>Eukaryota</taxon>
        <taxon>Fungi</taxon>
        <taxon>Fungi incertae sedis</taxon>
        <taxon>Mucoromycota</taxon>
        <taxon>Mortierellomycotina</taxon>
        <taxon>Mortierellomycetes</taxon>
        <taxon>Mortierellales</taxon>
        <taxon>Mortierellaceae</taxon>
        <taxon>Mortierella</taxon>
    </lineage>
</organism>
<evidence type="ECO:0000313" key="3">
    <source>
        <dbReference type="Proteomes" id="UP000717515"/>
    </source>
</evidence>
<evidence type="ECO:0000313" key="2">
    <source>
        <dbReference type="EMBL" id="KAG9325595.1"/>
    </source>
</evidence>
<proteinExistence type="predicted"/>
<comment type="caution">
    <text evidence="2">The sequence shown here is derived from an EMBL/GenBank/DDBJ whole genome shotgun (WGS) entry which is preliminary data.</text>
</comment>
<dbReference type="PANTHER" id="PTHR47563">
    <property type="entry name" value="PROTEIN FMP25, MITOCHONDRIAL"/>
    <property type="match status" value="1"/>
</dbReference>
<feature type="repeat" description="RCC1" evidence="1">
    <location>
        <begin position="352"/>
        <end position="411"/>
    </location>
</feature>
<dbReference type="PROSITE" id="PS50012">
    <property type="entry name" value="RCC1_3"/>
    <property type="match status" value="1"/>
</dbReference>
<reference evidence="2" key="1">
    <citation type="submission" date="2021-07" db="EMBL/GenBank/DDBJ databases">
        <title>Draft genome of Mortierella alpina, strain LL118, isolated from an aspen leaf litter sample.</title>
        <authorList>
            <person name="Yang S."/>
            <person name="Vinatzer B.A."/>
        </authorList>
    </citation>
    <scope>NUCLEOTIDE SEQUENCE</scope>
    <source>
        <strain evidence="2">LL118</strain>
    </source>
</reference>
<dbReference type="Gene3D" id="2.130.10.30">
    <property type="entry name" value="Regulator of chromosome condensation 1/beta-lactamase-inhibitor protein II"/>
    <property type="match status" value="2"/>
</dbReference>
<dbReference type="InterPro" id="IPR009091">
    <property type="entry name" value="RCC1/BLIP-II"/>
</dbReference>
<dbReference type="EMBL" id="JAIFTL010000037">
    <property type="protein sequence ID" value="KAG9325595.1"/>
    <property type="molecule type" value="Genomic_DNA"/>
</dbReference>
<dbReference type="SUPFAM" id="SSF50985">
    <property type="entry name" value="RCC1/BLIP-II"/>
    <property type="match status" value="1"/>
</dbReference>
<gene>
    <name evidence="2" type="ORF">KVV02_004897</name>
</gene>
<dbReference type="InterPro" id="IPR000408">
    <property type="entry name" value="Reg_chr_condens"/>
</dbReference>
<dbReference type="PANTHER" id="PTHR47563:SF1">
    <property type="entry name" value="PROTEIN FMP25, MITOCHONDRIAL"/>
    <property type="match status" value="1"/>
</dbReference>
<dbReference type="Pfam" id="PF13540">
    <property type="entry name" value="RCC1_2"/>
    <property type="match status" value="1"/>
</dbReference>
<name>A0A9P8A8A0_MORAP</name>
<dbReference type="AlphaFoldDB" id="A0A9P8A8A0"/>
<sequence length="611" mass="65197">MLRIGQQRSVRLASKAVAATTHSISVSSRIRHLSTTNAFQPAAGRPTASWFLGAGVVFTGMSLVLQSPSLRLDQHAVHSDSPNNSGANSADLSLGARLAGYFGKKPPTVDQADIVLDTDLTVTSWKQQEQTGLIKVPGVVLWGSNKNGLIDPSGKSAGVIQIPQRLAAFQGKVLRDLKLGDDYAAAADEAGNVYQWGSGFNSTPHQPEITLRNRDIVQVTLCDTKLYGLSRDGTRIYVLPKVRPPSGVSKAAVEYDRPKGSVWRYVGLGGKADDSHDPMTQLPVRDILQKDERILSVASGKSHMVMVTSQGRVLGSEDGLSVSLIGGPEFSTAHILEVACGEVHSLARDDQGRCWAWGINGFGQLAQGAYSHANLKLPRPTLIGDIPGTAGGIECVKIAAGGQSSYVVLKENDRYKVKSAGMGQWGQLGDGSYTHIQGSLVTVEPLSNLAEYKETEKKMAAIGIHDLSIGYTHAFAVLDNAITQNASVAESTVTHGRDVMSWGQNTYYQLLTGKRTNKTEPVHALPLDSDILMPADKAVAAIAQGRQGKPAAVSLDPTNRLQLMPAQPRLDLQDIKKDSRKKAQGAGDAQMMEPRIVAGNGVSGVFCSITV</sequence>
<dbReference type="InterPro" id="IPR053245">
    <property type="entry name" value="MitoProcess-Associated"/>
</dbReference>
<accession>A0A9P8A8A0</accession>
<dbReference type="Proteomes" id="UP000717515">
    <property type="component" value="Unassembled WGS sequence"/>
</dbReference>
<protein>
    <submittedName>
        <fullName evidence="2">Uncharacterized protein</fullName>
    </submittedName>
</protein>
<dbReference type="GO" id="GO:0005743">
    <property type="term" value="C:mitochondrial inner membrane"/>
    <property type="evidence" value="ECO:0007669"/>
    <property type="project" value="TreeGrafter"/>
</dbReference>
<dbReference type="GO" id="GO:0034551">
    <property type="term" value="P:mitochondrial respiratory chain complex III assembly"/>
    <property type="evidence" value="ECO:0007669"/>
    <property type="project" value="TreeGrafter"/>
</dbReference>
<evidence type="ECO:0000256" key="1">
    <source>
        <dbReference type="PROSITE-ProRule" id="PRU00235"/>
    </source>
</evidence>